<evidence type="ECO:0000313" key="1">
    <source>
        <dbReference type="EMBL" id="TXS23286.1"/>
    </source>
</evidence>
<sequence>MPRLPHARRAMGYGHARRRGHFLCHHKRHPRDLLCPTPRCGCPPGLRRKPAKALTVVHS</sequence>
<proteinExistence type="predicted"/>
<dbReference type="EMBL" id="RDBM01000037">
    <property type="protein sequence ID" value="TXS23286.1"/>
    <property type="molecule type" value="Genomic_DNA"/>
</dbReference>
<dbReference type="AlphaFoldDB" id="A0A652KI63"/>
<protein>
    <submittedName>
        <fullName evidence="1">Uncharacterized protein</fullName>
    </submittedName>
</protein>
<name>A0A652KI63_9ACTN</name>
<comment type="caution">
    <text evidence="1">The sequence shown here is derived from an EMBL/GenBank/DDBJ whole genome shotgun (WGS) entry which is preliminary data.</text>
</comment>
<organism evidence="1">
    <name type="scientific">Streptomyces sp. gb1(2016)</name>
    <dbReference type="NCBI Taxonomy" id="1828321"/>
    <lineage>
        <taxon>Bacteria</taxon>
        <taxon>Bacillati</taxon>
        <taxon>Actinomycetota</taxon>
        <taxon>Actinomycetes</taxon>
        <taxon>Kitasatosporales</taxon>
        <taxon>Streptomycetaceae</taxon>
        <taxon>Streptomyces</taxon>
    </lineage>
</organism>
<accession>A0A652KI63</accession>
<gene>
    <name evidence="1" type="ORF">EAO74_21840</name>
</gene>
<reference evidence="1" key="1">
    <citation type="submission" date="2018-10" db="EMBL/GenBank/DDBJ databases">
        <authorList>
            <person name="Hariharan J."/>
            <person name="Choudoir M.J."/>
            <person name="Diebold P."/>
            <person name="Panke-Buisse K."/>
            <person name="Campbell A.N."/>
            <person name="Buckley D.H."/>
        </authorList>
    </citation>
    <scope>NUCLEOTIDE SEQUENCE</scope>
    <source>
        <strain evidence="1">Gb1</strain>
    </source>
</reference>